<dbReference type="GO" id="GO:0016787">
    <property type="term" value="F:hydrolase activity"/>
    <property type="evidence" value="ECO:0007669"/>
    <property type="project" value="UniProtKB-KW"/>
</dbReference>
<dbReference type="SMART" id="SM00318">
    <property type="entry name" value="SNc"/>
    <property type="match status" value="1"/>
</dbReference>
<evidence type="ECO:0000256" key="1">
    <source>
        <dbReference type="ARBA" id="ARBA00022722"/>
    </source>
</evidence>
<gene>
    <name evidence="5" type="ORF">FM069_11880</name>
</gene>
<dbReference type="PANTHER" id="PTHR12302:SF3">
    <property type="entry name" value="SERINE_THREONINE-PROTEIN KINASE 31"/>
    <property type="match status" value="1"/>
</dbReference>
<sequence length="269" mass="29475">MFLEASKKASLAGAFFVSVFPFLTAHADCPLRHDLPRVDVAHVVDGDTLRLKDGRRVRLIGVNAPERSPERGHRGAASQPYAEAARQRLQALVEASRGRVGLAIGRQGNDRYGRVLAHLYGDDGRNLEARLLAEGLGYRIAVSPDTDLDACHHEAEAAARQAGLGVWRDPLILTPERLVQGGFALVRGRVARVERNRGGLWLELDGPLTLHVDSARVAAFDAQRTAASLVGQRVEARGWVIDRSRRGDARTRSRWVLPLTAPDMLETLP</sequence>
<keyword evidence="1" id="KW-0540">Nuclease</keyword>
<dbReference type="PROSITE" id="PS50830">
    <property type="entry name" value="TNASE_3"/>
    <property type="match status" value="1"/>
</dbReference>
<organism evidence="5 6">
    <name type="scientific">Pseudomonas mangiferae</name>
    <dbReference type="NCBI Taxonomy" id="2593654"/>
    <lineage>
        <taxon>Bacteria</taxon>
        <taxon>Pseudomonadati</taxon>
        <taxon>Pseudomonadota</taxon>
        <taxon>Gammaproteobacteria</taxon>
        <taxon>Pseudomonadales</taxon>
        <taxon>Pseudomonadaceae</taxon>
        <taxon>Pseudomonas</taxon>
    </lineage>
</organism>
<evidence type="ECO:0000313" key="5">
    <source>
        <dbReference type="EMBL" id="TRX74698.1"/>
    </source>
</evidence>
<dbReference type="EMBL" id="VJOY01000007">
    <property type="protein sequence ID" value="TRX74698.1"/>
    <property type="molecule type" value="Genomic_DNA"/>
</dbReference>
<dbReference type="PANTHER" id="PTHR12302">
    <property type="entry name" value="EBNA2 BINDING PROTEIN P100"/>
    <property type="match status" value="1"/>
</dbReference>
<name>A0A553GYV6_9PSED</name>
<dbReference type="GO" id="GO:0004519">
    <property type="term" value="F:endonuclease activity"/>
    <property type="evidence" value="ECO:0007669"/>
    <property type="project" value="UniProtKB-KW"/>
</dbReference>
<feature type="domain" description="TNase-like" evidence="4">
    <location>
        <begin position="34"/>
        <end position="169"/>
    </location>
</feature>
<evidence type="ECO:0000313" key="6">
    <source>
        <dbReference type="Proteomes" id="UP000315235"/>
    </source>
</evidence>
<dbReference type="OrthoDB" id="6867997at2"/>
<dbReference type="Pfam" id="PF00565">
    <property type="entry name" value="SNase"/>
    <property type="match status" value="1"/>
</dbReference>
<dbReference type="Gene3D" id="2.40.50.90">
    <property type="match status" value="1"/>
</dbReference>
<dbReference type="InterPro" id="IPR035437">
    <property type="entry name" value="SNase_OB-fold_sf"/>
</dbReference>
<dbReference type="AlphaFoldDB" id="A0A553GYV6"/>
<evidence type="ECO:0000259" key="4">
    <source>
        <dbReference type="PROSITE" id="PS50830"/>
    </source>
</evidence>
<evidence type="ECO:0000256" key="2">
    <source>
        <dbReference type="ARBA" id="ARBA00022759"/>
    </source>
</evidence>
<dbReference type="Proteomes" id="UP000315235">
    <property type="component" value="Unassembled WGS sequence"/>
</dbReference>
<dbReference type="RefSeq" id="WP_143488541.1">
    <property type="nucleotide sequence ID" value="NZ_VJOY01000007.1"/>
</dbReference>
<keyword evidence="3" id="KW-0378">Hydrolase</keyword>
<accession>A0A553GYV6</accession>
<dbReference type="InterPro" id="IPR016071">
    <property type="entry name" value="Staphylococal_nuclease_OB-fold"/>
</dbReference>
<evidence type="ECO:0000256" key="3">
    <source>
        <dbReference type="ARBA" id="ARBA00022801"/>
    </source>
</evidence>
<dbReference type="SUPFAM" id="SSF50199">
    <property type="entry name" value="Staphylococcal nuclease"/>
    <property type="match status" value="1"/>
</dbReference>
<keyword evidence="6" id="KW-1185">Reference proteome</keyword>
<keyword evidence="2" id="KW-0255">Endonuclease</keyword>
<protein>
    <submittedName>
        <fullName evidence="5">Thermonuclease family protein</fullName>
    </submittedName>
</protein>
<comment type="caution">
    <text evidence="5">The sequence shown here is derived from an EMBL/GenBank/DDBJ whole genome shotgun (WGS) entry which is preliminary data.</text>
</comment>
<proteinExistence type="predicted"/>
<reference evidence="5 6" key="1">
    <citation type="submission" date="2019-07" db="EMBL/GenBank/DDBJ databases">
        <title>Pseudomonas mangiferae sp. nov., isolated from bark of mango tree in Thailand.</title>
        <authorList>
            <person name="Srisuk N."/>
            <person name="Anurat P."/>
        </authorList>
    </citation>
    <scope>NUCLEOTIDE SEQUENCE [LARGE SCALE GENOMIC DNA]</scope>
    <source>
        <strain evidence="5 6">DMKU_BBB3-04</strain>
    </source>
</reference>